<organism evidence="2 3">
    <name type="scientific">Aquilegia coerulea</name>
    <name type="common">Rocky mountain columbine</name>
    <dbReference type="NCBI Taxonomy" id="218851"/>
    <lineage>
        <taxon>Eukaryota</taxon>
        <taxon>Viridiplantae</taxon>
        <taxon>Streptophyta</taxon>
        <taxon>Embryophyta</taxon>
        <taxon>Tracheophyta</taxon>
        <taxon>Spermatophyta</taxon>
        <taxon>Magnoliopsida</taxon>
        <taxon>Ranunculales</taxon>
        <taxon>Ranunculaceae</taxon>
        <taxon>Thalictroideae</taxon>
        <taxon>Aquilegia</taxon>
    </lineage>
</organism>
<reference evidence="2 3" key="1">
    <citation type="submission" date="2017-09" db="EMBL/GenBank/DDBJ databases">
        <title>WGS assembly of Aquilegia coerulea Goldsmith.</title>
        <authorList>
            <person name="Hodges S."/>
            <person name="Kramer E."/>
            <person name="Nordborg M."/>
            <person name="Tomkins J."/>
            <person name="Borevitz J."/>
            <person name="Derieg N."/>
            <person name="Yan J."/>
            <person name="Mihaltcheva S."/>
            <person name="Hayes R.D."/>
            <person name="Rokhsar D."/>
        </authorList>
    </citation>
    <scope>NUCLEOTIDE SEQUENCE [LARGE SCALE GENOMIC DNA]</scope>
    <source>
        <strain evidence="3">cv. Goldsmith</strain>
    </source>
</reference>
<accession>A0A2G5DQR8</accession>
<dbReference type="InParanoid" id="A0A2G5DQR8"/>
<evidence type="ECO:0000259" key="1">
    <source>
        <dbReference type="Pfam" id="PF08268"/>
    </source>
</evidence>
<evidence type="ECO:0000313" key="3">
    <source>
        <dbReference type="Proteomes" id="UP000230069"/>
    </source>
</evidence>
<dbReference type="InterPro" id="IPR017451">
    <property type="entry name" value="F-box-assoc_interact_dom"/>
</dbReference>
<dbReference type="EMBL" id="KZ305033">
    <property type="protein sequence ID" value="PIA45862.1"/>
    <property type="molecule type" value="Genomic_DNA"/>
</dbReference>
<feature type="domain" description="F-box associated beta-propeller type 3" evidence="1">
    <location>
        <begin position="45"/>
        <end position="209"/>
    </location>
</feature>
<proteinExistence type="predicted"/>
<evidence type="ECO:0000313" key="2">
    <source>
        <dbReference type="EMBL" id="PIA45862.1"/>
    </source>
</evidence>
<dbReference type="Pfam" id="PF08268">
    <property type="entry name" value="FBA_3"/>
    <property type="match status" value="1"/>
</dbReference>
<sequence>MDYPFKSCLSRATILGSCNAIFLVGVYVRGVGPWYPCSLERTSAVFEVLGLWNPSTREFKELPDFLWKFIKHRPLCGNIAYGLGYDSLMDDYKVIRILYYYDSKVYESDVHVYSVRTNSYKRIRDVPYFIPRRHNHPAIVSGMFLNGAIHWLGISLARTSNLSLRIVFFNVENEEFGEIQLHDQFNSYMITQALELGVFEGCLCIYRFDNCIYRFDSADGYIMKQFGADDSWTNMLSLKQPAYANPGYTLAYLHTPWLRPCVDPTSKSEFDEWINYPIAYP</sequence>
<name>A0A2G5DQR8_AQUCA</name>
<protein>
    <recommendedName>
        <fullName evidence="1">F-box associated beta-propeller type 3 domain-containing protein</fullName>
    </recommendedName>
</protein>
<dbReference type="STRING" id="218851.A0A2G5DQR8"/>
<dbReference type="PANTHER" id="PTHR31672:SF13">
    <property type="entry name" value="F-BOX PROTEIN CPR30-LIKE"/>
    <property type="match status" value="1"/>
</dbReference>
<dbReference type="InterPro" id="IPR013187">
    <property type="entry name" value="F-box-assoc_dom_typ3"/>
</dbReference>
<dbReference type="NCBIfam" id="TIGR01640">
    <property type="entry name" value="F_box_assoc_1"/>
    <property type="match status" value="1"/>
</dbReference>
<dbReference type="OrthoDB" id="591557at2759"/>
<dbReference type="AlphaFoldDB" id="A0A2G5DQR8"/>
<gene>
    <name evidence="2" type="ORF">AQUCO_01600244v1</name>
</gene>
<dbReference type="PANTHER" id="PTHR31672">
    <property type="entry name" value="BNACNNG10540D PROTEIN"/>
    <property type="match status" value="1"/>
</dbReference>
<dbReference type="InterPro" id="IPR050796">
    <property type="entry name" value="SCF_F-box_component"/>
</dbReference>
<dbReference type="Proteomes" id="UP000230069">
    <property type="component" value="Unassembled WGS sequence"/>
</dbReference>
<keyword evidence="3" id="KW-1185">Reference proteome</keyword>